<dbReference type="PANTHER" id="PTHR21382">
    <property type="entry name" value="NADH-UBIQUINONE OXIDOREDUCTASE SUBUNIT"/>
    <property type="match status" value="1"/>
</dbReference>
<gene>
    <name evidence="8" type="ORF">CDCA_CDCA18G4489</name>
</gene>
<dbReference type="AlphaFoldDB" id="A0AAV9J1P3"/>
<feature type="compositionally biased region" description="Basic and acidic residues" evidence="7">
    <location>
        <begin position="1"/>
        <end position="24"/>
    </location>
</feature>
<keyword evidence="3" id="KW-0999">Mitochondrion inner membrane</keyword>
<comment type="subcellular location">
    <subcellularLocation>
        <location evidence="1">Mitochondrion inner membrane</location>
        <topology evidence="1">Multi-pass membrane protein</topology>
    </subcellularLocation>
</comment>
<evidence type="ECO:0000256" key="2">
    <source>
        <dbReference type="ARBA" id="ARBA00022692"/>
    </source>
</evidence>
<accession>A0AAV9J1P3</accession>
<evidence type="ECO:0000313" key="8">
    <source>
        <dbReference type="EMBL" id="KAK4538464.1"/>
    </source>
</evidence>
<dbReference type="PANTHER" id="PTHR21382:SF1">
    <property type="entry name" value="NADH DEHYDROGENASE [UBIQUINONE] 1 ALPHA SUBCOMPLEX SUBUNIT 11"/>
    <property type="match status" value="1"/>
</dbReference>
<keyword evidence="9" id="KW-1185">Reference proteome</keyword>
<keyword evidence="2" id="KW-0812">Transmembrane</keyword>
<name>A0AAV9J1P3_CYACA</name>
<dbReference type="GO" id="GO:0005743">
    <property type="term" value="C:mitochondrial inner membrane"/>
    <property type="evidence" value="ECO:0007669"/>
    <property type="project" value="UniProtKB-SubCell"/>
</dbReference>
<dbReference type="GO" id="GO:0045271">
    <property type="term" value="C:respiratory chain complex I"/>
    <property type="evidence" value="ECO:0007669"/>
    <property type="project" value="InterPro"/>
</dbReference>
<evidence type="ECO:0000256" key="4">
    <source>
        <dbReference type="ARBA" id="ARBA00022989"/>
    </source>
</evidence>
<evidence type="ECO:0000256" key="7">
    <source>
        <dbReference type="SAM" id="MobiDB-lite"/>
    </source>
</evidence>
<proteinExistence type="predicted"/>
<protein>
    <recommendedName>
        <fullName evidence="10">NADH-ubiquinone oxidoreductase subunit B14.7</fullName>
    </recommendedName>
</protein>
<keyword evidence="4" id="KW-1133">Transmembrane helix</keyword>
<reference evidence="8 9" key="1">
    <citation type="submission" date="2022-07" db="EMBL/GenBank/DDBJ databases">
        <title>Genome-wide signatures of adaptation to extreme environments.</title>
        <authorList>
            <person name="Cho C.H."/>
            <person name="Yoon H.S."/>
        </authorList>
    </citation>
    <scope>NUCLEOTIDE SEQUENCE [LARGE SCALE GENOMIC DNA]</scope>
    <source>
        <strain evidence="8 9">DBV 063 E5</strain>
    </source>
</reference>
<sequence>MNTDRRVKPFEPEVIERERMKPPPRETSTSVLPDEAPPFLGRLLRATGAGVVFGALLGSGAVYWQAYEQTPGVPLRDTASASGAAGASGVRASFGRLRLPMASSPAPVALSPWASVTRHAALFAAIGATYTVGEGLMEAVRGEQQDVWNGAVGGCAAGAVLGVRTASAPTALGACVLFAAFSALMDSQHGSLMPQRDLSDMVSPQRRPAKSS</sequence>
<dbReference type="Pfam" id="PF02466">
    <property type="entry name" value="Tim17"/>
    <property type="match status" value="1"/>
</dbReference>
<dbReference type="Proteomes" id="UP001301350">
    <property type="component" value="Unassembled WGS sequence"/>
</dbReference>
<keyword evidence="5" id="KW-0496">Mitochondrion</keyword>
<feature type="region of interest" description="Disordered" evidence="7">
    <location>
        <begin position="1"/>
        <end position="34"/>
    </location>
</feature>
<evidence type="ECO:0000256" key="5">
    <source>
        <dbReference type="ARBA" id="ARBA00023128"/>
    </source>
</evidence>
<evidence type="ECO:0000256" key="6">
    <source>
        <dbReference type="ARBA" id="ARBA00023136"/>
    </source>
</evidence>
<dbReference type="GO" id="GO:0006120">
    <property type="term" value="P:mitochondrial electron transport, NADH to ubiquinone"/>
    <property type="evidence" value="ECO:0007669"/>
    <property type="project" value="InterPro"/>
</dbReference>
<dbReference type="EMBL" id="JANCYW010000018">
    <property type="protein sequence ID" value="KAK4538464.1"/>
    <property type="molecule type" value="Genomic_DNA"/>
</dbReference>
<evidence type="ECO:0008006" key="10">
    <source>
        <dbReference type="Google" id="ProtNLM"/>
    </source>
</evidence>
<evidence type="ECO:0000256" key="1">
    <source>
        <dbReference type="ARBA" id="ARBA00004448"/>
    </source>
</evidence>
<evidence type="ECO:0000313" key="9">
    <source>
        <dbReference type="Proteomes" id="UP001301350"/>
    </source>
</evidence>
<feature type="region of interest" description="Disordered" evidence="7">
    <location>
        <begin position="192"/>
        <end position="212"/>
    </location>
</feature>
<dbReference type="InterPro" id="IPR039205">
    <property type="entry name" value="NDUFA11"/>
</dbReference>
<organism evidence="8 9">
    <name type="scientific">Cyanidium caldarium</name>
    <name type="common">Red alga</name>
    <dbReference type="NCBI Taxonomy" id="2771"/>
    <lineage>
        <taxon>Eukaryota</taxon>
        <taxon>Rhodophyta</taxon>
        <taxon>Bangiophyceae</taxon>
        <taxon>Cyanidiales</taxon>
        <taxon>Cyanidiaceae</taxon>
        <taxon>Cyanidium</taxon>
    </lineage>
</organism>
<keyword evidence="6" id="KW-0472">Membrane</keyword>
<comment type="caution">
    <text evidence="8">The sequence shown here is derived from an EMBL/GenBank/DDBJ whole genome shotgun (WGS) entry which is preliminary data.</text>
</comment>
<evidence type="ECO:0000256" key="3">
    <source>
        <dbReference type="ARBA" id="ARBA00022792"/>
    </source>
</evidence>